<name>A0ABS6WGE2_9BIFI</name>
<organism evidence="2 3">
    <name type="scientific">Bifidobacterium miconis</name>
    <dbReference type="NCBI Taxonomy" id="2834435"/>
    <lineage>
        <taxon>Bacteria</taxon>
        <taxon>Bacillati</taxon>
        <taxon>Actinomycetota</taxon>
        <taxon>Actinomycetes</taxon>
        <taxon>Bifidobacteriales</taxon>
        <taxon>Bifidobacteriaceae</taxon>
        <taxon>Bifidobacterium</taxon>
    </lineage>
</organism>
<dbReference type="Pfam" id="PF18813">
    <property type="entry name" value="PBECR4"/>
    <property type="match status" value="1"/>
</dbReference>
<feature type="domain" description="Phage-Barnase-EndoU-ColicinE5/D-RelE like nuclease 4" evidence="1">
    <location>
        <begin position="7"/>
        <end position="132"/>
    </location>
</feature>
<dbReference type="EMBL" id="JAHBBH010000027">
    <property type="protein sequence ID" value="MBW3093093.1"/>
    <property type="molecule type" value="Genomic_DNA"/>
</dbReference>
<sequence length="168" mass="18905">MLAAARKAAPAYSRLVGMTTTFVCSDGFTLPVRWQASNFAHLCGLDYYIDASRTRRYPYAKFYEHLIAGRRISERQIASNGDVRWLPEKMKVLTGAMEVDKADAVVESGNSRIMFYTGTEVWCIGIGYDHKNGYYFPQSLVRKSYEKAMKPGSTAHPVDHVEFDATVA</sequence>
<protein>
    <recommendedName>
        <fullName evidence="1">Phage-Barnase-EndoU-ColicinE5/D-RelE like nuclease 4 domain-containing protein</fullName>
    </recommendedName>
</protein>
<evidence type="ECO:0000313" key="3">
    <source>
        <dbReference type="Proteomes" id="UP000700815"/>
    </source>
</evidence>
<dbReference type="Proteomes" id="UP000700815">
    <property type="component" value="Unassembled WGS sequence"/>
</dbReference>
<comment type="caution">
    <text evidence="2">The sequence shown here is derived from an EMBL/GenBank/DDBJ whole genome shotgun (WGS) entry which is preliminary data.</text>
</comment>
<evidence type="ECO:0000259" key="1">
    <source>
        <dbReference type="Pfam" id="PF18813"/>
    </source>
</evidence>
<accession>A0ABS6WGE2</accession>
<evidence type="ECO:0000313" key="2">
    <source>
        <dbReference type="EMBL" id="MBW3093093.1"/>
    </source>
</evidence>
<gene>
    <name evidence="2" type="ORF">KIH79_09200</name>
</gene>
<proteinExistence type="predicted"/>
<dbReference type="InterPro" id="IPR041420">
    <property type="entry name" value="PBECR4"/>
</dbReference>
<reference evidence="2 3" key="1">
    <citation type="submission" date="2021-05" db="EMBL/GenBank/DDBJ databases">
        <title>Phylogenetic classification of ten novel species belonging to the genus Bifidobacterium comprising B. colchicus sp. nov., B. abeli sp. nov., B. bicoloris sp. nov., B. guerezis sp. nov., B. rosaliae sp. nov., B. santillanensis sp. nov., B. argentati sp. nov., B. amazzoni sp. nov., B. pluviali sp. nov., and B. pinnaculum sp. nov.</title>
        <authorList>
            <person name="Lugli G.A."/>
            <person name="Ruiz Garcia L."/>
            <person name="Margolles A."/>
            <person name="Ventura M."/>
        </authorList>
    </citation>
    <scope>NUCLEOTIDE SEQUENCE [LARGE SCALE GENOMIC DNA]</scope>
    <source>
        <strain evidence="2 3">82T10</strain>
    </source>
</reference>
<keyword evidence="3" id="KW-1185">Reference proteome</keyword>